<evidence type="ECO:0000256" key="1">
    <source>
        <dbReference type="SAM" id="MobiDB-lite"/>
    </source>
</evidence>
<dbReference type="InterPro" id="IPR038877">
    <property type="entry name" value="THSD1"/>
</dbReference>
<organism evidence="2 3">
    <name type="scientific">Megaselia scalaris</name>
    <name type="common">Humpbacked fly</name>
    <name type="synonym">Phora scalaris</name>
    <dbReference type="NCBI Taxonomy" id="36166"/>
    <lineage>
        <taxon>Eukaryota</taxon>
        <taxon>Metazoa</taxon>
        <taxon>Ecdysozoa</taxon>
        <taxon>Arthropoda</taxon>
        <taxon>Hexapoda</taxon>
        <taxon>Insecta</taxon>
        <taxon>Pterygota</taxon>
        <taxon>Neoptera</taxon>
        <taxon>Endopterygota</taxon>
        <taxon>Diptera</taxon>
        <taxon>Brachycera</taxon>
        <taxon>Muscomorpha</taxon>
        <taxon>Platypezoidea</taxon>
        <taxon>Phoridae</taxon>
        <taxon>Megaseliini</taxon>
        <taxon>Megaselia</taxon>
    </lineage>
</organism>
<accession>T1GMM1</accession>
<feature type="compositionally biased region" description="Acidic residues" evidence="1">
    <location>
        <begin position="122"/>
        <end position="138"/>
    </location>
</feature>
<feature type="compositionally biased region" description="Polar residues" evidence="1">
    <location>
        <begin position="31"/>
        <end position="48"/>
    </location>
</feature>
<dbReference type="GO" id="GO:0071944">
    <property type="term" value="C:cell periphery"/>
    <property type="evidence" value="ECO:0007669"/>
    <property type="project" value="TreeGrafter"/>
</dbReference>
<feature type="compositionally biased region" description="Acidic residues" evidence="1">
    <location>
        <begin position="205"/>
        <end position="221"/>
    </location>
</feature>
<reference evidence="2" key="2">
    <citation type="submission" date="2015-06" db="UniProtKB">
        <authorList>
            <consortium name="EnsemblMetazoa"/>
        </authorList>
    </citation>
    <scope>IDENTIFICATION</scope>
</reference>
<feature type="compositionally biased region" description="Low complexity" evidence="1">
    <location>
        <begin position="237"/>
        <end position="249"/>
    </location>
</feature>
<feature type="compositionally biased region" description="Polar residues" evidence="1">
    <location>
        <begin position="223"/>
        <end position="236"/>
    </location>
</feature>
<feature type="compositionally biased region" description="Basic and acidic residues" evidence="1">
    <location>
        <begin position="81"/>
        <end position="90"/>
    </location>
</feature>
<dbReference type="PANTHER" id="PTHR16311:SF3">
    <property type="entry name" value="THROMBOSPONDIN TYPE-1 DOMAIN-CONTAINING PROTEIN 1"/>
    <property type="match status" value="1"/>
</dbReference>
<dbReference type="Proteomes" id="UP000015102">
    <property type="component" value="Unassembled WGS sequence"/>
</dbReference>
<feature type="compositionally biased region" description="Polar residues" evidence="1">
    <location>
        <begin position="482"/>
        <end position="497"/>
    </location>
</feature>
<dbReference type="EMBL" id="CAQQ02392404">
    <property type="status" value="NOT_ANNOTATED_CDS"/>
    <property type="molecule type" value="Genomic_DNA"/>
</dbReference>
<feature type="compositionally biased region" description="Basic and acidic residues" evidence="1">
    <location>
        <begin position="52"/>
        <end position="67"/>
    </location>
</feature>
<evidence type="ECO:0000313" key="3">
    <source>
        <dbReference type="Proteomes" id="UP000015102"/>
    </source>
</evidence>
<keyword evidence="3" id="KW-1185">Reference proteome</keyword>
<feature type="region of interest" description="Disordered" evidence="1">
    <location>
        <begin position="463"/>
        <end position="563"/>
    </location>
</feature>
<dbReference type="EnsemblMetazoa" id="MESCA004797-RA">
    <property type="protein sequence ID" value="MESCA004797-PA"/>
    <property type="gene ID" value="MESCA004797"/>
</dbReference>
<evidence type="ECO:0000313" key="2">
    <source>
        <dbReference type="EnsemblMetazoa" id="MESCA004797-PA"/>
    </source>
</evidence>
<proteinExistence type="predicted"/>
<dbReference type="PANTHER" id="PTHR16311">
    <property type="entry name" value="THROMBOSPONDIN TYPE I DOMAIN-CONTAINING 1"/>
    <property type="match status" value="1"/>
</dbReference>
<feature type="region of interest" description="Disordered" evidence="1">
    <location>
        <begin position="20"/>
        <end position="282"/>
    </location>
</feature>
<dbReference type="HOGENOM" id="CLU_484214_0_0_1"/>
<sequence>MSKKTPVSNKKVNNLFKYFSPTAGAKKSPDENGNLTAKSLKNSFSPSPTKKIKLEKNEPETDSKEPGKSNVPKSAKKEKKRQVESDHSEKENDDQEEEMVEGKRPRKKRRRPEYKPDAKEEQESEESEEEDDVGEDEESPKKSMDVEEEDSDKEEKPVSKKVLKTTTSLYSLALKAGDAEDQAEEKPSDSPELQENVVHVHRAEDEDDDDVDDGNGDEDDATSLVSSHTLTDETANGTTSGKTSKRSTSIASTVEDDDEECSTDSNKVNNDENLNRNSKDDGVDIVEDIDDDNISLKSKSIVNVELENYSVDTPLSLRKAIDLVAEVKRNDSTLKELPKQTASNATLTNGCYSPAASVVSKATIRTTSQKESKDKKNREKLLARPGSEFSLANQSDMELDYYDYNVVNAGAAPGSYLGMDPAYLVWIPPIDDGNIMEELDGEKTPVEPYYEEILPRYKSMEIGSNRETPSEDHPPEPPPKNRASTSFDSSTENVSISTDKDHDTEKETAVVKSPSDLQEYYELDDIKFADDDSNNDSDNNCKSSKMKMLFNKNSRRNDNKIGI</sequence>
<name>T1GMM1_MEGSC</name>
<feature type="compositionally biased region" description="Basic and acidic residues" evidence="1">
    <location>
        <begin position="498"/>
        <end position="509"/>
    </location>
</feature>
<dbReference type="AlphaFoldDB" id="T1GMM1"/>
<feature type="compositionally biased region" description="Basic and acidic residues" evidence="1">
    <location>
        <begin position="269"/>
        <end position="282"/>
    </location>
</feature>
<reference evidence="3" key="1">
    <citation type="submission" date="2013-02" db="EMBL/GenBank/DDBJ databases">
        <authorList>
            <person name="Hughes D."/>
        </authorList>
    </citation>
    <scope>NUCLEOTIDE SEQUENCE</scope>
    <source>
        <strain>Durham</strain>
        <strain evidence="3">NC isolate 2 -- Noor lab</strain>
    </source>
</reference>
<protein>
    <submittedName>
        <fullName evidence="2">Uncharacterized protein</fullName>
    </submittedName>
</protein>